<dbReference type="Proteomes" id="UP000477849">
    <property type="component" value="Unassembled WGS sequence"/>
</dbReference>
<comment type="caution">
    <text evidence="2">The sequence shown here is derived from an EMBL/GenBank/DDBJ whole genome shotgun (WGS) entry which is preliminary data.</text>
</comment>
<proteinExistence type="predicted"/>
<name>A0A6M1S7G0_9HYPH</name>
<dbReference type="RefSeq" id="WP_163905089.1">
    <property type="nucleotide sequence ID" value="NZ_CP048427.1"/>
</dbReference>
<dbReference type="AlphaFoldDB" id="A0A6M1S7G0"/>
<organism evidence="2 3">
    <name type="scientific">Rhizobium daejeonense</name>
    <dbReference type="NCBI Taxonomy" id="240521"/>
    <lineage>
        <taxon>Bacteria</taxon>
        <taxon>Pseudomonadati</taxon>
        <taxon>Pseudomonadota</taxon>
        <taxon>Alphaproteobacteria</taxon>
        <taxon>Hyphomicrobiales</taxon>
        <taxon>Rhizobiaceae</taxon>
        <taxon>Rhizobium/Agrobacterium group</taxon>
        <taxon>Rhizobium</taxon>
    </lineage>
</organism>
<evidence type="ECO:0000313" key="2">
    <source>
        <dbReference type="EMBL" id="NGO64298.1"/>
    </source>
</evidence>
<evidence type="ECO:0000256" key="1">
    <source>
        <dbReference type="SAM" id="SignalP"/>
    </source>
</evidence>
<accession>A0A6M1S7G0</accession>
<feature type="signal peptide" evidence="1">
    <location>
        <begin position="1"/>
        <end position="22"/>
    </location>
</feature>
<evidence type="ECO:0000313" key="3">
    <source>
        <dbReference type="Proteomes" id="UP000477849"/>
    </source>
</evidence>
<dbReference type="EMBL" id="JAAKZH010000003">
    <property type="protein sequence ID" value="NGO64298.1"/>
    <property type="molecule type" value="Genomic_DNA"/>
</dbReference>
<reference evidence="2 3" key="1">
    <citation type="submission" date="2020-02" db="EMBL/GenBank/DDBJ databases">
        <title>Genome sequence of the type strain CCBAU10050 of Rhizobium daejeonense.</title>
        <authorList>
            <person name="Gao J."/>
            <person name="Sun J."/>
        </authorList>
    </citation>
    <scope>NUCLEOTIDE SEQUENCE [LARGE SCALE GENOMIC DNA]</scope>
    <source>
        <strain evidence="2 3">CCBAU10050</strain>
    </source>
</reference>
<protein>
    <submittedName>
        <fullName evidence="2">Uncharacterized protein</fullName>
    </submittedName>
</protein>
<sequence>MRRHFMLAVATLCSFSVTPALAGNLSVTLENETEGMIVKFFATPANGKGQRQELLNKHGLGKGKSRKLTLVGGSDICEYRVRAVFEDSAEYENLSDKIDFCEVDTYTIED</sequence>
<keyword evidence="3" id="KW-1185">Reference proteome</keyword>
<keyword evidence="1" id="KW-0732">Signal</keyword>
<gene>
    <name evidence="2" type="ORF">G6N76_11500</name>
</gene>
<feature type="chain" id="PRO_5026727598" evidence="1">
    <location>
        <begin position="23"/>
        <end position="110"/>
    </location>
</feature>